<feature type="compositionally biased region" description="Polar residues" evidence="1">
    <location>
        <begin position="50"/>
        <end position="63"/>
    </location>
</feature>
<gene>
    <name evidence="2" type="ORF">ZEAMMB73_Zm00001d030051</name>
</gene>
<dbReference type="EMBL" id="CM007647">
    <property type="protein sequence ID" value="ONM00084.1"/>
    <property type="molecule type" value="Genomic_DNA"/>
</dbReference>
<accession>A0A1D6K9A1</accession>
<sequence length="83" mass="9101">MHGWRGAEGCDVRRRRLVRLMWPAARVEAEAPPPPAQGPATSPSGSSATHPRTTYRPESSAQKQECIDLPCPVSSDSFVKHLH</sequence>
<evidence type="ECO:0000313" key="2">
    <source>
        <dbReference type="EMBL" id="ONM00083.1"/>
    </source>
</evidence>
<dbReference type="EMBL" id="CM007647">
    <property type="protein sequence ID" value="ONM00083.1"/>
    <property type="molecule type" value="Genomic_DNA"/>
</dbReference>
<organism evidence="2">
    <name type="scientific">Zea mays</name>
    <name type="common">Maize</name>
    <dbReference type="NCBI Taxonomy" id="4577"/>
    <lineage>
        <taxon>Eukaryota</taxon>
        <taxon>Viridiplantae</taxon>
        <taxon>Streptophyta</taxon>
        <taxon>Embryophyta</taxon>
        <taxon>Tracheophyta</taxon>
        <taxon>Spermatophyta</taxon>
        <taxon>Magnoliopsida</taxon>
        <taxon>Liliopsida</taxon>
        <taxon>Poales</taxon>
        <taxon>Poaceae</taxon>
        <taxon>PACMAD clade</taxon>
        <taxon>Panicoideae</taxon>
        <taxon>Andropogonodae</taxon>
        <taxon>Andropogoneae</taxon>
        <taxon>Tripsacinae</taxon>
        <taxon>Zea</taxon>
    </lineage>
</organism>
<dbReference type="AlphaFoldDB" id="A0A1D6K9A1"/>
<protein>
    <submittedName>
        <fullName evidence="2">BAH domain</fullName>
    </submittedName>
</protein>
<evidence type="ECO:0000256" key="1">
    <source>
        <dbReference type="SAM" id="MobiDB-lite"/>
    </source>
</evidence>
<feature type="compositionally biased region" description="Low complexity" evidence="1">
    <location>
        <begin position="38"/>
        <end position="49"/>
    </location>
</feature>
<name>A0A1D6K9A1_MAIZE</name>
<proteinExistence type="predicted"/>
<feature type="region of interest" description="Disordered" evidence="1">
    <location>
        <begin position="28"/>
        <end position="83"/>
    </location>
</feature>
<reference evidence="2" key="1">
    <citation type="submission" date="2015-12" db="EMBL/GenBank/DDBJ databases">
        <title>Update maize B73 reference genome by single molecule sequencing technologies.</title>
        <authorList>
            <consortium name="Maize Genome Sequencing Project"/>
            <person name="Ware D."/>
        </authorList>
    </citation>
    <scope>NUCLEOTIDE SEQUENCE [LARGE SCALE GENOMIC DNA]</scope>
    <source>
        <tissue evidence="2">Seedling</tissue>
    </source>
</reference>